<dbReference type="EMBL" id="LR900255">
    <property type="protein sequence ID" value="CAD7244913.1"/>
    <property type="molecule type" value="Genomic_DNA"/>
</dbReference>
<keyword evidence="4" id="KW-1185">Reference proteome</keyword>
<feature type="compositionally biased region" description="Basic residues" evidence="2">
    <location>
        <begin position="53"/>
        <end position="64"/>
    </location>
</feature>
<dbReference type="Proteomes" id="UP000677054">
    <property type="component" value="Unassembled WGS sequence"/>
</dbReference>
<evidence type="ECO:0000313" key="3">
    <source>
        <dbReference type="EMBL" id="CAD7244913.1"/>
    </source>
</evidence>
<organism evidence="3">
    <name type="scientific">Darwinula stevensoni</name>
    <dbReference type="NCBI Taxonomy" id="69355"/>
    <lineage>
        <taxon>Eukaryota</taxon>
        <taxon>Metazoa</taxon>
        <taxon>Ecdysozoa</taxon>
        <taxon>Arthropoda</taxon>
        <taxon>Crustacea</taxon>
        <taxon>Oligostraca</taxon>
        <taxon>Ostracoda</taxon>
        <taxon>Podocopa</taxon>
        <taxon>Podocopida</taxon>
        <taxon>Darwinulocopina</taxon>
        <taxon>Darwinuloidea</taxon>
        <taxon>Darwinulidae</taxon>
        <taxon>Darwinula</taxon>
    </lineage>
</organism>
<gene>
    <name evidence="3" type="ORF">DSTB1V02_LOCUS4796</name>
</gene>
<keyword evidence="1" id="KW-0175">Coiled coil</keyword>
<dbReference type="AlphaFoldDB" id="A0A7R9A1N4"/>
<feature type="region of interest" description="Disordered" evidence="2">
    <location>
        <begin position="53"/>
        <end position="73"/>
    </location>
</feature>
<feature type="coiled-coil region" evidence="1">
    <location>
        <begin position="85"/>
        <end position="112"/>
    </location>
</feature>
<dbReference type="EMBL" id="CAJPEV010000738">
    <property type="protein sequence ID" value="CAG0888076.1"/>
    <property type="molecule type" value="Genomic_DNA"/>
</dbReference>
<protein>
    <submittedName>
        <fullName evidence="3">Uncharacterized protein</fullName>
    </submittedName>
</protein>
<evidence type="ECO:0000256" key="1">
    <source>
        <dbReference type="SAM" id="Coils"/>
    </source>
</evidence>
<evidence type="ECO:0000313" key="4">
    <source>
        <dbReference type="Proteomes" id="UP000677054"/>
    </source>
</evidence>
<sequence>MRCVFLMPVTCNAGEVSGKSLALLAQRVEIFRTIPNELEENCCQEELQLPRSQIKKKPRRKPRRAPSCPLSKRNWQKPEKCIQLVEKARQRRQAVQQRLENREADLETWRGKCARSHSFSNPPGMSRHYKHSTCWFSDPNEVFIKGGSVRYDFRQHHPRENDHIKGCLGWRKSPGICRDPQNELLA</sequence>
<proteinExistence type="predicted"/>
<evidence type="ECO:0000256" key="2">
    <source>
        <dbReference type="SAM" id="MobiDB-lite"/>
    </source>
</evidence>
<name>A0A7R9A1N4_9CRUS</name>
<accession>A0A7R9A1N4</accession>
<reference evidence="3" key="1">
    <citation type="submission" date="2020-11" db="EMBL/GenBank/DDBJ databases">
        <authorList>
            <person name="Tran Van P."/>
        </authorList>
    </citation>
    <scope>NUCLEOTIDE SEQUENCE</scope>
</reference>